<reference evidence="2 3" key="1">
    <citation type="submission" date="2020-06" db="EMBL/GenBank/DDBJ databases">
        <title>Transcriptomic and genomic resources for Thalictrum thalictroides and T. hernandezii: Facilitating candidate gene discovery in an emerging model plant lineage.</title>
        <authorList>
            <person name="Arias T."/>
            <person name="Riano-Pachon D.M."/>
            <person name="Di Stilio V.S."/>
        </authorList>
    </citation>
    <scope>NUCLEOTIDE SEQUENCE [LARGE SCALE GENOMIC DNA]</scope>
    <source>
        <strain evidence="3">cv. WT478/WT964</strain>
        <tissue evidence="2">Leaves</tissue>
    </source>
</reference>
<organism evidence="2 3">
    <name type="scientific">Thalictrum thalictroides</name>
    <name type="common">Rue-anemone</name>
    <name type="synonym">Anemone thalictroides</name>
    <dbReference type="NCBI Taxonomy" id="46969"/>
    <lineage>
        <taxon>Eukaryota</taxon>
        <taxon>Viridiplantae</taxon>
        <taxon>Streptophyta</taxon>
        <taxon>Embryophyta</taxon>
        <taxon>Tracheophyta</taxon>
        <taxon>Spermatophyta</taxon>
        <taxon>Magnoliopsida</taxon>
        <taxon>Ranunculales</taxon>
        <taxon>Ranunculaceae</taxon>
        <taxon>Thalictroideae</taxon>
        <taxon>Thalictrum</taxon>
    </lineage>
</organism>
<accession>A0A7J6WMP6</accession>
<name>A0A7J6WMP6_THATH</name>
<dbReference type="EMBL" id="JABWDY010014314">
    <property type="protein sequence ID" value="KAF5197725.1"/>
    <property type="molecule type" value="Genomic_DNA"/>
</dbReference>
<evidence type="ECO:0000313" key="2">
    <source>
        <dbReference type="EMBL" id="KAF5197725.1"/>
    </source>
</evidence>
<dbReference type="AlphaFoldDB" id="A0A7J6WMP6"/>
<keyword evidence="3" id="KW-1185">Reference proteome</keyword>
<protein>
    <submittedName>
        <fullName evidence="2">Uncharacterized protein</fullName>
    </submittedName>
</protein>
<evidence type="ECO:0000256" key="1">
    <source>
        <dbReference type="SAM" id="MobiDB-lite"/>
    </source>
</evidence>
<dbReference type="Proteomes" id="UP000554482">
    <property type="component" value="Unassembled WGS sequence"/>
</dbReference>
<sequence>MRRSPGRHGPSPGKEHRSARACARVKAVGRRAAPRATPLRGREKRSRGDRR</sequence>
<evidence type="ECO:0000313" key="3">
    <source>
        <dbReference type="Proteomes" id="UP000554482"/>
    </source>
</evidence>
<feature type="region of interest" description="Disordered" evidence="1">
    <location>
        <begin position="1"/>
        <end position="51"/>
    </location>
</feature>
<feature type="non-terminal residue" evidence="2">
    <location>
        <position position="51"/>
    </location>
</feature>
<feature type="compositionally biased region" description="Basic residues" evidence="1">
    <location>
        <begin position="42"/>
        <end position="51"/>
    </location>
</feature>
<comment type="caution">
    <text evidence="2">The sequence shown here is derived from an EMBL/GenBank/DDBJ whole genome shotgun (WGS) entry which is preliminary data.</text>
</comment>
<gene>
    <name evidence="2" type="ORF">FRX31_012688</name>
</gene>
<proteinExistence type="predicted"/>